<dbReference type="Proteomes" id="UP000298097">
    <property type="component" value="Unassembled WGS sequence"/>
</dbReference>
<comment type="caution">
    <text evidence="1">The sequence shown here is derived from an EMBL/GenBank/DDBJ whole genome shotgun (WGS) entry which is preliminary data.</text>
</comment>
<accession>A0A4R9H6J0</accession>
<gene>
    <name evidence="1" type="ORF">EHO65_07195</name>
</gene>
<dbReference type="AlphaFoldDB" id="A0A4R9H6J0"/>
<evidence type="ECO:0000313" key="2">
    <source>
        <dbReference type="Proteomes" id="UP000298097"/>
    </source>
</evidence>
<keyword evidence="2" id="KW-1185">Reference proteome</keyword>
<name>A0A4R9H6J0_9LEPT</name>
<dbReference type="EMBL" id="RQEY01000012">
    <property type="protein sequence ID" value="TGK41210.1"/>
    <property type="molecule type" value="Genomic_DNA"/>
</dbReference>
<dbReference type="RefSeq" id="WP_135773461.1">
    <property type="nucleotide sequence ID" value="NZ_RQEY01000012.1"/>
</dbReference>
<reference evidence="1" key="1">
    <citation type="journal article" date="2019" name="PLoS Negl. Trop. Dis.">
        <title>Revisiting the worldwide diversity of Leptospira species in the environment.</title>
        <authorList>
            <person name="Vincent A.T."/>
            <person name="Schiettekatte O."/>
            <person name="Bourhy P."/>
            <person name="Veyrier F.J."/>
            <person name="Picardeau M."/>
        </authorList>
    </citation>
    <scope>NUCLEOTIDE SEQUENCE [LARGE SCALE GENOMIC DNA]</scope>
    <source>
        <strain evidence="1">201800301</strain>
    </source>
</reference>
<evidence type="ECO:0000313" key="1">
    <source>
        <dbReference type="EMBL" id="TGK41210.1"/>
    </source>
</evidence>
<proteinExistence type="predicted"/>
<protein>
    <submittedName>
        <fullName evidence="1">Uncharacterized protein</fullName>
    </submittedName>
</protein>
<dbReference type="OrthoDB" id="306887at2"/>
<sequence length="227" mass="27237">MKYKNASLSAEETRRFKILNRVRESKGMPEFEPEEYKQIVNLFSDKNGNLSGALLKVYEVAYIKYGYRLSSMKIPCKKCKEKKGFRLFRYIKNTGEFFDTCRDCNPSQHSGFYYVDRRRKLKLLKRPTPRMSFKQYRKEKLKYKDSANRFHPRQKDSIQRMVQVFGRKIFSKEKPCKDCGNFFPLYMFPANFNSTYICNRCRGCESRRIAKYIRNRIEKGNSAKKRK</sequence>
<organism evidence="1 2">
    <name type="scientific">Leptospira andrefontaineae</name>
    <dbReference type="NCBI Taxonomy" id="2484976"/>
    <lineage>
        <taxon>Bacteria</taxon>
        <taxon>Pseudomonadati</taxon>
        <taxon>Spirochaetota</taxon>
        <taxon>Spirochaetia</taxon>
        <taxon>Leptospirales</taxon>
        <taxon>Leptospiraceae</taxon>
        <taxon>Leptospira</taxon>
    </lineage>
</organism>